<proteinExistence type="predicted"/>
<dbReference type="GO" id="GO:0008494">
    <property type="term" value="F:translation activator activity"/>
    <property type="evidence" value="ECO:0007669"/>
    <property type="project" value="TreeGrafter"/>
</dbReference>
<dbReference type="PANTHER" id="PTHR23254:SF18">
    <property type="entry name" value="RE28271P"/>
    <property type="match status" value="1"/>
</dbReference>
<dbReference type="GO" id="GO:0006446">
    <property type="term" value="P:regulation of translational initiation"/>
    <property type="evidence" value="ECO:0007669"/>
    <property type="project" value="TreeGrafter"/>
</dbReference>
<dbReference type="InterPro" id="IPR051367">
    <property type="entry name" value="mRNA_TranslReg/HistoneTransl"/>
</dbReference>
<name>A0AAN9A0Q1_HALRR</name>
<dbReference type="EMBL" id="JAXCGZ010015508">
    <property type="protein sequence ID" value="KAK7070164.1"/>
    <property type="molecule type" value="Genomic_DNA"/>
</dbReference>
<comment type="caution">
    <text evidence="2">The sequence shown here is derived from an EMBL/GenBank/DDBJ whole genome shotgun (WGS) entry which is preliminary data.</text>
</comment>
<feature type="region of interest" description="Disordered" evidence="1">
    <location>
        <begin position="1"/>
        <end position="24"/>
    </location>
</feature>
<reference evidence="2 3" key="1">
    <citation type="submission" date="2023-11" db="EMBL/GenBank/DDBJ databases">
        <title>Halocaridina rubra genome assembly.</title>
        <authorList>
            <person name="Smith C."/>
        </authorList>
    </citation>
    <scope>NUCLEOTIDE SEQUENCE [LARGE SCALE GENOMIC DNA]</scope>
    <source>
        <strain evidence="2">EP-1</strain>
        <tissue evidence="2">Whole</tissue>
    </source>
</reference>
<gene>
    <name evidence="2" type="ORF">SK128_013052</name>
</gene>
<keyword evidence="3" id="KW-1185">Reference proteome</keyword>
<dbReference type="Gene3D" id="1.25.40.180">
    <property type="match status" value="1"/>
</dbReference>
<dbReference type="AlphaFoldDB" id="A0AAN9A0Q1"/>
<evidence type="ECO:0000256" key="1">
    <source>
        <dbReference type="SAM" id="MobiDB-lite"/>
    </source>
</evidence>
<accession>A0AAN9A0Q1</accession>
<evidence type="ECO:0000313" key="3">
    <source>
        <dbReference type="Proteomes" id="UP001381693"/>
    </source>
</evidence>
<organism evidence="2 3">
    <name type="scientific">Halocaridina rubra</name>
    <name type="common">Hawaiian red shrimp</name>
    <dbReference type="NCBI Taxonomy" id="373956"/>
    <lineage>
        <taxon>Eukaryota</taxon>
        <taxon>Metazoa</taxon>
        <taxon>Ecdysozoa</taxon>
        <taxon>Arthropoda</taxon>
        <taxon>Crustacea</taxon>
        <taxon>Multicrustacea</taxon>
        <taxon>Malacostraca</taxon>
        <taxon>Eumalacostraca</taxon>
        <taxon>Eucarida</taxon>
        <taxon>Decapoda</taxon>
        <taxon>Pleocyemata</taxon>
        <taxon>Caridea</taxon>
        <taxon>Atyoidea</taxon>
        <taxon>Atyidae</taxon>
        <taxon>Halocaridina</taxon>
    </lineage>
</organism>
<sequence>MPARGRGNPATDRAQKPLRRPGLSPVECKDDITAVVKNLVESITSIKSPDDIQVSKVAMDLRASIVKNEDLQYCVTELCNIGLDDCLRSAIVAKVFGIISQHQVGECKILTLLLTRVQKEYKNKDELVKDDRARFVTSGLFLGEVFHHVRSEKGTPYMVLVEPVLKYLDMIIEPHLNQDLRDTIDEDMSVVSKQLLQSGVFLHESNASGILKIVQDVTEVLCRRQLNVSTRVNLLTALAELWPLLSSLYNARTIHAQLANRLEVALKI</sequence>
<evidence type="ECO:0000313" key="2">
    <source>
        <dbReference type="EMBL" id="KAK7070164.1"/>
    </source>
</evidence>
<dbReference type="PANTHER" id="PTHR23254">
    <property type="entry name" value="EIF4G DOMAIN PROTEIN"/>
    <property type="match status" value="1"/>
</dbReference>
<protein>
    <submittedName>
        <fullName evidence="2">Uncharacterized protein</fullName>
    </submittedName>
</protein>
<dbReference type="GO" id="GO:0005829">
    <property type="term" value="C:cytosol"/>
    <property type="evidence" value="ECO:0007669"/>
    <property type="project" value="TreeGrafter"/>
</dbReference>
<dbReference type="Proteomes" id="UP001381693">
    <property type="component" value="Unassembled WGS sequence"/>
</dbReference>